<name>A0A7G8LIR0_9CAUD</name>
<evidence type="ECO:0000313" key="2">
    <source>
        <dbReference type="EMBL" id="QNJ57132.1"/>
    </source>
</evidence>
<keyword evidence="3" id="KW-1185">Reference proteome</keyword>
<gene>
    <name evidence="2" type="primary">91</name>
    <name evidence="2" type="ORF">SEA_RABBITRUN_91</name>
</gene>
<sequence>MARHTKYGYEYDKQSLRAAKLRMAQRRLIEKENNGGRPFKYAPKPGDMDPLF</sequence>
<evidence type="ECO:0000256" key="1">
    <source>
        <dbReference type="SAM" id="MobiDB-lite"/>
    </source>
</evidence>
<evidence type="ECO:0000313" key="3">
    <source>
        <dbReference type="Proteomes" id="UP000515957"/>
    </source>
</evidence>
<proteinExistence type="predicted"/>
<dbReference type="EMBL" id="MT658805">
    <property type="protein sequence ID" value="QNJ57132.1"/>
    <property type="molecule type" value="Genomic_DNA"/>
</dbReference>
<feature type="region of interest" description="Disordered" evidence="1">
    <location>
        <begin position="30"/>
        <end position="52"/>
    </location>
</feature>
<protein>
    <submittedName>
        <fullName evidence="2">Uncharacterized protein</fullName>
    </submittedName>
</protein>
<reference evidence="2 3" key="1">
    <citation type="submission" date="2020-06" db="EMBL/GenBank/DDBJ databases">
        <authorList>
            <person name="Herren C.D."/>
            <person name="Smith Caldas M."/>
            <person name="Brooke G.M."/>
            <person name="Cabrera L.J."/>
            <person name="Caudill C.B."/>
            <person name="Ewell K.O."/>
            <person name="Haas C.L."/>
            <person name="Shapland G.L."/>
            <person name="Sitek C.J."/>
            <person name="Thompson J.S."/>
            <person name="Pollenz R.S."/>
            <person name="Garlena R.A."/>
            <person name="Russell D.A."/>
            <person name="Pope W.H."/>
            <person name="Jacobs-Sera D."/>
            <person name="Hatfull G.F."/>
        </authorList>
    </citation>
    <scope>NUCLEOTIDE SEQUENCE [LARGE SCALE GENOMIC DNA]</scope>
</reference>
<dbReference type="Proteomes" id="UP000515957">
    <property type="component" value="Segment"/>
</dbReference>
<dbReference type="RefSeq" id="YP_010246204.1">
    <property type="nucleotide sequence ID" value="NC_060133.1"/>
</dbReference>
<dbReference type="GeneID" id="70080738"/>
<dbReference type="KEGG" id="vg:70080738"/>
<organism evidence="2 3">
    <name type="scientific">Gordonia phage Rabbitrun</name>
    <dbReference type="NCBI Taxonomy" id="2762280"/>
    <lineage>
        <taxon>Viruses</taxon>
        <taxon>Duplodnaviria</taxon>
        <taxon>Heunggongvirae</taxon>
        <taxon>Uroviricota</taxon>
        <taxon>Caudoviricetes</taxon>
        <taxon>Deeyouvirinae</taxon>
        <taxon>Nevillevirus</taxon>
        <taxon>Nevillevirus rabbitrun</taxon>
    </lineage>
</organism>
<accession>A0A7G8LIR0</accession>